<reference evidence="2 3" key="1">
    <citation type="submission" date="2020-08" db="EMBL/GenBank/DDBJ databases">
        <title>Genomic Encyclopedia of Type Strains, Phase IV (KMG-IV): sequencing the most valuable type-strain genomes for metagenomic binning, comparative biology and taxonomic classification.</title>
        <authorList>
            <person name="Goeker M."/>
        </authorList>
    </citation>
    <scope>NUCLEOTIDE SEQUENCE [LARGE SCALE GENOMIC DNA]</scope>
    <source>
        <strain evidence="2 3">DSM 100774</strain>
    </source>
</reference>
<dbReference type="Proteomes" id="UP000532273">
    <property type="component" value="Unassembled WGS sequence"/>
</dbReference>
<accession>A0A7W6KB74</accession>
<dbReference type="GO" id="GO:0006313">
    <property type="term" value="P:DNA transposition"/>
    <property type="evidence" value="ECO:0007669"/>
    <property type="project" value="InterPro"/>
</dbReference>
<evidence type="ECO:0000313" key="3">
    <source>
        <dbReference type="Proteomes" id="UP000532273"/>
    </source>
</evidence>
<dbReference type="RefSeq" id="WP_183764411.1">
    <property type="nucleotide sequence ID" value="NZ_BMHZ01000001.1"/>
</dbReference>
<proteinExistence type="predicted"/>
<gene>
    <name evidence="2" type="ORF">GGQ60_002566</name>
</gene>
<dbReference type="AlphaFoldDB" id="A0A7W6KB74"/>
<dbReference type="GO" id="GO:0003677">
    <property type="term" value="F:DNA binding"/>
    <property type="evidence" value="ECO:0007669"/>
    <property type="project" value="InterPro"/>
</dbReference>
<dbReference type="GO" id="GO:0004803">
    <property type="term" value="F:transposase activity"/>
    <property type="evidence" value="ECO:0007669"/>
    <property type="project" value="InterPro"/>
</dbReference>
<organism evidence="2 3">
    <name type="scientific">Pedobacter zeae</name>
    <dbReference type="NCBI Taxonomy" id="1737356"/>
    <lineage>
        <taxon>Bacteria</taxon>
        <taxon>Pseudomonadati</taxon>
        <taxon>Bacteroidota</taxon>
        <taxon>Sphingobacteriia</taxon>
        <taxon>Sphingobacteriales</taxon>
        <taxon>Sphingobacteriaceae</taxon>
        <taxon>Pedobacter</taxon>
    </lineage>
</organism>
<comment type="caution">
    <text evidence="2">The sequence shown here is derived from an EMBL/GenBank/DDBJ whole genome shotgun (WGS) entry which is preliminary data.</text>
</comment>
<evidence type="ECO:0000313" key="2">
    <source>
        <dbReference type="EMBL" id="MBB4108585.1"/>
    </source>
</evidence>
<evidence type="ECO:0000259" key="1">
    <source>
        <dbReference type="Pfam" id="PF02371"/>
    </source>
</evidence>
<dbReference type="Pfam" id="PF02371">
    <property type="entry name" value="Transposase_20"/>
    <property type="match status" value="1"/>
</dbReference>
<dbReference type="InterPro" id="IPR003346">
    <property type="entry name" value="Transposase_20"/>
</dbReference>
<sequence length="125" mass="13879">MKKIKRFDKDGGKMIERICKGTLNNIAKDLESVETHILDIIKLDLTLQRLFQISTSVSGIGTVTVVEVIIATNEFKNITTAKKFACYSRIVPFEHNSGKSIWGARVSHKANIRGKTLLNMAAMAS</sequence>
<protein>
    <submittedName>
        <fullName evidence="2">Transposase</fullName>
    </submittedName>
</protein>
<dbReference type="EMBL" id="JACIEF010000002">
    <property type="protein sequence ID" value="MBB4108585.1"/>
    <property type="molecule type" value="Genomic_DNA"/>
</dbReference>
<feature type="domain" description="Transposase IS116/IS110/IS902 C-terminal" evidence="1">
    <location>
        <begin position="55"/>
        <end position="124"/>
    </location>
</feature>
<name>A0A7W6KB74_9SPHI</name>